<dbReference type="PANTHER" id="PTHR37507">
    <property type="entry name" value="SPORULATION PROTEIN YDCC"/>
    <property type="match status" value="1"/>
</dbReference>
<evidence type="ECO:0000259" key="2">
    <source>
        <dbReference type="Pfam" id="PF14285"/>
    </source>
</evidence>
<keyword evidence="1" id="KW-0472">Membrane</keyword>
<feature type="domain" description="DUF4367" evidence="2">
    <location>
        <begin position="212"/>
        <end position="320"/>
    </location>
</feature>
<dbReference type="OrthoDB" id="2544256at2"/>
<dbReference type="PATRIC" id="fig|1128398.3.peg.2778"/>
<accession>K0B2G4</accession>
<dbReference type="Proteomes" id="UP000006094">
    <property type="component" value="Chromosome"/>
</dbReference>
<dbReference type="AlphaFoldDB" id="K0B2G4"/>
<dbReference type="eggNOG" id="COG2834">
    <property type="taxonomic scope" value="Bacteria"/>
</dbReference>
<dbReference type="STRING" id="1128398.Curi_c26960"/>
<gene>
    <name evidence="3" type="ordered locus">Curi_c26960</name>
</gene>
<dbReference type="RefSeq" id="WP_014968823.1">
    <property type="nucleotide sequence ID" value="NC_018664.1"/>
</dbReference>
<evidence type="ECO:0000256" key="1">
    <source>
        <dbReference type="SAM" id="Phobius"/>
    </source>
</evidence>
<organism evidence="3 4">
    <name type="scientific">Gottschalkia acidurici (strain ATCC 7906 / DSM 604 / BCRC 14475 / CIP 104303 / KCTC 5404 / NCIMB 10678 / 9a)</name>
    <name type="common">Clostridium acidurici</name>
    <dbReference type="NCBI Taxonomy" id="1128398"/>
    <lineage>
        <taxon>Bacteria</taxon>
        <taxon>Bacillati</taxon>
        <taxon>Bacillota</taxon>
        <taxon>Tissierellia</taxon>
        <taxon>Tissierellales</taxon>
        <taxon>Gottschalkiaceae</taxon>
        <taxon>Gottschalkia</taxon>
    </lineage>
</organism>
<dbReference type="HOGENOM" id="CLU_923437_0_0_9"/>
<dbReference type="InterPro" id="IPR025377">
    <property type="entry name" value="DUF4367"/>
</dbReference>
<dbReference type="Pfam" id="PF14285">
    <property type="entry name" value="DUF4367"/>
    <property type="match status" value="1"/>
</dbReference>
<dbReference type="PROSITE" id="PS50007">
    <property type="entry name" value="PIPLC_X_DOMAIN"/>
    <property type="match status" value="1"/>
</dbReference>
<name>K0B2G4_GOTA9</name>
<evidence type="ECO:0000313" key="3">
    <source>
        <dbReference type="EMBL" id="AFS79689.1"/>
    </source>
</evidence>
<dbReference type="InterPro" id="IPR052944">
    <property type="entry name" value="Sporulation_related"/>
</dbReference>
<keyword evidence="4" id="KW-1185">Reference proteome</keyword>
<dbReference type="EMBL" id="CP003326">
    <property type="protein sequence ID" value="AFS79689.1"/>
    <property type="molecule type" value="Genomic_DNA"/>
</dbReference>
<feature type="transmembrane region" description="Helical" evidence="1">
    <location>
        <begin position="82"/>
        <end position="99"/>
    </location>
</feature>
<evidence type="ECO:0000313" key="4">
    <source>
        <dbReference type="Proteomes" id="UP000006094"/>
    </source>
</evidence>
<dbReference type="PANTHER" id="PTHR37507:SF2">
    <property type="entry name" value="SPORULATION PROTEIN YDCC"/>
    <property type="match status" value="1"/>
</dbReference>
<keyword evidence="1" id="KW-0812">Transmembrane</keyword>
<proteinExistence type="predicted"/>
<protein>
    <recommendedName>
        <fullName evidence="2">DUF4367 domain-containing protein</fullName>
    </recommendedName>
</protein>
<dbReference type="KEGG" id="cad:Curi_c26960"/>
<reference evidence="3 4" key="1">
    <citation type="journal article" date="2012" name="PLoS ONE">
        <title>The purine-utilizing bacterium Clostridium acidurici 9a: a genome-guided metabolic reconsideration.</title>
        <authorList>
            <person name="Hartwich K."/>
            <person name="Poehlein A."/>
            <person name="Daniel R."/>
        </authorList>
    </citation>
    <scope>NUCLEOTIDE SEQUENCE [LARGE SCALE GENOMIC DNA]</scope>
    <source>
        <strain evidence="4">ATCC 7906 / DSM 604 / BCRC 14475 / CIP 104303 / KCTC 5404 / NCIMB 10678 / 9a</strain>
    </source>
</reference>
<sequence>MNKKSIEDRFSIDMDTYLNGTKNESQLKSEEYNELLELGKKLVDNDFSKDSNKEAVFNKALKNINEYKGDNIMKSSRKSKRLTTIAASITLVCVVSVSLTQTSFGQDLMGKVIKKISLGHIAAIQEEASKQESFVVPSELKGKIFDEDGNEVKEFSKKYKGKYYTSDGEEIEDMSGGTITTVAEYEKERKETTLVVKNSDELNKYTCFNVILPSYLPEGYEFDRAEFYKNADGVVKGTKYIDLYFKDGKKEIFMQQRFADEETGYVDGTDGKIEKIKINDVDAILMDNRNIDWEYNGVIYGISGRGEVTKSELIKIAESIK</sequence>
<keyword evidence="1" id="KW-1133">Transmembrane helix</keyword>